<accession>A0ABV9I3C2</accession>
<sequence length="169" mass="19674">MKFNILLALTLFISIFSMDYIEFENLLDKDLSITKDFTGSDFRDSSFKGGIIEGKFYSSKDHTIKDFFGMPYNHITVLTTETDIVQSITIHFIGMIDRTFYDAFNGTYGEPNHIQIIENRQLESETFIRGENGKVIQHLAKNTFDLREGTFEEKPLWIVWEKEGYEIKA</sequence>
<gene>
    <name evidence="1" type="ORF">ACFO3O_22375</name>
</gene>
<feature type="non-terminal residue" evidence="1">
    <location>
        <position position="169"/>
    </location>
</feature>
<name>A0ABV9I3C2_9FLAO</name>
<keyword evidence="2" id="KW-1185">Reference proteome</keyword>
<proteinExistence type="predicted"/>
<dbReference type="RefSeq" id="WP_379983049.1">
    <property type="nucleotide sequence ID" value="NZ_JBHSFV010000030.1"/>
</dbReference>
<dbReference type="Proteomes" id="UP001596043">
    <property type="component" value="Unassembled WGS sequence"/>
</dbReference>
<evidence type="ECO:0008006" key="3">
    <source>
        <dbReference type="Google" id="ProtNLM"/>
    </source>
</evidence>
<dbReference type="EMBL" id="JBHSFV010000030">
    <property type="protein sequence ID" value="MFC4636668.1"/>
    <property type="molecule type" value="Genomic_DNA"/>
</dbReference>
<reference evidence="2" key="1">
    <citation type="journal article" date="2019" name="Int. J. Syst. Evol. Microbiol.">
        <title>The Global Catalogue of Microorganisms (GCM) 10K type strain sequencing project: providing services to taxonomists for standard genome sequencing and annotation.</title>
        <authorList>
            <consortium name="The Broad Institute Genomics Platform"/>
            <consortium name="The Broad Institute Genome Sequencing Center for Infectious Disease"/>
            <person name="Wu L."/>
            <person name="Ma J."/>
        </authorList>
    </citation>
    <scope>NUCLEOTIDE SEQUENCE [LARGE SCALE GENOMIC DNA]</scope>
    <source>
        <strain evidence="2">YJ-61-S</strain>
    </source>
</reference>
<protein>
    <recommendedName>
        <fullName evidence="3">DUF3179 domain-containing protein</fullName>
    </recommendedName>
</protein>
<comment type="caution">
    <text evidence="1">The sequence shown here is derived from an EMBL/GenBank/DDBJ whole genome shotgun (WGS) entry which is preliminary data.</text>
</comment>
<evidence type="ECO:0000313" key="1">
    <source>
        <dbReference type="EMBL" id="MFC4636668.1"/>
    </source>
</evidence>
<organism evidence="1 2">
    <name type="scientific">Dokdonia ponticola</name>
    <dbReference type="NCBI Taxonomy" id="2041041"/>
    <lineage>
        <taxon>Bacteria</taxon>
        <taxon>Pseudomonadati</taxon>
        <taxon>Bacteroidota</taxon>
        <taxon>Flavobacteriia</taxon>
        <taxon>Flavobacteriales</taxon>
        <taxon>Flavobacteriaceae</taxon>
        <taxon>Dokdonia</taxon>
    </lineage>
</organism>
<evidence type="ECO:0000313" key="2">
    <source>
        <dbReference type="Proteomes" id="UP001596043"/>
    </source>
</evidence>